<dbReference type="EMBL" id="MW084976">
    <property type="protein sequence ID" value="QOV08204.1"/>
    <property type="molecule type" value="Genomic_DNA"/>
</dbReference>
<reference evidence="1 2" key="1">
    <citation type="submission" date="2020-10" db="EMBL/GenBank/DDBJ databases">
        <authorList>
            <person name="Kazantseva O.A."/>
            <person name="Piligrimova E.G."/>
            <person name="Shadrin A.M."/>
        </authorList>
    </citation>
    <scope>NUCLEOTIDE SEQUENCE [LARGE SCALE GENOMIC DNA]</scope>
</reference>
<keyword evidence="2" id="KW-1185">Reference proteome</keyword>
<protein>
    <submittedName>
        <fullName evidence="1">Uncharacterized protein</fullName>
    </submittedName>
</protein>
<proteinExistence type="predicted"/>
<sequence length="64" mass="7815">MSKELKFEHMCDKCFRFLDENEDKFAIKIYDDVYVEKVFQGHKVCMDYLSKELPLIFKQEREAD</sequence>
<dbReference type="Proteomes" id="UP000594029">
    <property type="component" value="Segment"/>
</dbReference>
<organism evidence="1 2">
    <name type="scientific">Bacillus phage Kirov</name>
    <dbReference type="NCBI Taxonomy" id="2783539"/>
    <lineage>
        <taxon>Viruses</taxon>
        <taxon>Duplodnaviria</taxon>
        <taxon>Heunggongvirae</taxon>
        <taxon>Uroviricota</taxon>
        <taxon>Caudoviricetes</taxon>
        <taxon>Andregratiavirinae</taxon>
        <taxon>Kirovvirus</taxon>
        <taxon>Kirovvirus kirov</taxon>
    </lineage>
</organism>
<gene>
    <name evidence="1" type="ORF">Kirov_5</name>
</gene>
<evidence type="ECO:0000313" key="2">
    <source>
        <dbReference type="Proteomes" id="UP000594029"/>
    </source>
</evidence>
<evidence type="ECO:0000313" key="1">
    <source>
        <dbReference type="EMBL" id="QOV08204.1"/>
    </source>
</evidence>
<name>A0A7S6RAY5_9CAUD</name>
<accession>A0A7S6RAY5</accession>